<feature type="compositionally biased region" description="Polar residues" evidence="1">
    <location>
        <begin position="185"/>
        <end position="195"/>
    </location>
</feature>
<evidence type="ECO:0000313" key="3">
    <source>
        <dbReference type="Proteomes" id="UP001215598"/>
    </source>
</evidence>
<organism evidence="2 3">
    <name type="scientific">Mycena metata</name>
    <dbReference type="NCBI Taxonomy" id="1033252"/>
    <lineage>
        <taxon>Eukaryota</taxon>
        <taxon>Fungi</taxon>
        <taxon>Dikarya</taxon>
        <taxon>Basidiomycota</taxon>
        <taxon>Agaricomycotina</taxon>
        <taxon>Agaricomycetes</taxon>
        <taxon>Agaricomycetidae</taxon>
        <taxon>Agaricales</taxon>
        <taxon>Marasmiineae</taxon>
        <taxon>Mycenaceae</taxon>
        <taxon>Mycena</taxon>
    </lineage>
</organism>
<evidence type="ECO:0000256" key="1">
    <source>
        <dbReference type="SAM" id="MobiDB-lite"/>
    </source>
</evidence>
<feature type="region of interest" description="Disordered" evidence="1">
    <location>
        <begin position="175"/>
        <end position="209"/>
    </location>
</feature>
<comment type="caution">
    <text evidence="2">The sequence shown here is derived from an EMBL/GenBank/DDBJ whole genome shotgun (WGS) entry which is preliminary data.</text>
</comment>
<gene>
    <name evidence="2" type="ORF">B0H16DRAFT_1734578</name>
</gene>
<evidence type="ECO:0000313" key="2">
    <source>
        <dbReference type="EMBL" id="KAJ7728632.1"/>
    </source>
</evidence>
<accession>A0AAD7HW35</accession>
<reference evidence="2" key="1">
    <citation type="submission" date="2023-03" db="EMBL/GenBank/DDBJ databases">
        <title>Massive genome expansion in bonnet fungi (Mycena s.s.) driven by repeated elements and novel gene families across ecological guilds.</title>
        <authorList>
            <consortium name="Lawrence Berkeley National Laboratory"/>
            <person name="Harder C.B."/>
            <person name="Miyauchi S."/>
            <person name="Viragh M."/>
            <person name="Kuo A."/>
            <person name="Thoen E."/>
            <person name="Andreopoulos B."/>
            <person name="Lu D."/>
            <person name="Skrede I."/>
            <person name="Drula E."/>
            <person name="Henrissat B."/>
            <person name="Morin E."/>
            <person name="Kohler A."/>
            <person name="Barry K."/>
            <person name="LaButti K."/>
            <person name="Morin E."/>
            <person name="Salamov A."/>
            <person name="Lipzen A."/>
            <person name="Mereny Z."/>
            <person name="Hegedus B."/>
            <person name="Baldrian P."/>
            <person name="Stursova M."/>
            <person name="Weitz H."/>
            <person name="Taylor A."/>
            <person name="Grigoriev I.V."/>
            <person name="Nagy L.G."/>
            <person name="Martin F."/>
            <person name="Kauserud H."/>
        </authorList>
    </citation>
    <scope>NUCLEOTIDE SEQUENCE</scope>
    <source>
        <strain evidence="2">CBHHK182m</strain>
    </source>
</reference>
<keyword evidence="3" id="KW-1185">Reference proteome</keyword>
<protein>
    <recommendedName>
        <fullName evidence="4">HAT C-terminal dimerisation domain-containing protein</fullName>
    </recommendedName>
</protein>
<evidence type="ECO:0008006" key="4">
    <source>
        <dbReference type="Google" id="ProtNLM"/>
    </source>
</evidence>
<sequence>MIDHVLELYQAINEFLKLEKHAEISYLALSKLELDKTPTLSIVLPLYERLIIMLRDLKRQLPKLGHAISAAIHKLEEYLGLSRRAPIYALAMVLHPTIKFKWLEEHWSPEDYQEARVSVRGAMLEYQRAGRGSGTAAPSTSVPATASRRPLNASASMSALAQRFGMARLSSLAGSLSLPSPNPAQSTPATPLQSQSERDEEERRLNAEDERIVDEELRRYEAEGILDDDSVELEDFDLLRWWQFMFRNARLTFTEGLLCTEEELSVIDVAPEVLDELLSGGKIVELMALIDSSWGRSK</sequence>
<feature type="region of interest" description="Disordered" evidence="1">
    <location>
        <begin position="129"/>
        <end position="150"/>
    </location>
</feature>
<dbReference type="SUPFAM" id="SSF53098">
    <property type="entry name" value="Ribonuclease H-like"/>
    <property type="match status" value="1"/>
</dbReference>
<feature type="compositionally biased region" description="Low complexity" evidence="1">
    <location>
        <begin position="134"/>
        <end position="147"/>
    </location>
</feature>
<dbReference type="InterPro" id="IPR012337">
    <property type="entry name" value="RNaseH-like_sf"/>
</dbReference>
<dbReference type="AlphaFoldDB" id="A0AAD7HW35"/>
<dbReference type="Proteomes" id="UP001215598">
    <property type="component" value="Unassembled WGS sequence"/>
</dbReference>
<dbReference type="EMBL" id="JARKIB010000171">
    <property type="protein sequence ID" value="KAJ7728632.1"/>
    <property type="molecule type" value="Genomic_DNA"/>
</dbReference>
<proteinExistence type="predicted"/>
<name>A0AAD7HW35_9AGAR</name>